<feature type="domain" description="CCDC81 HU" evidence="3">
    <location>
        <begin position="110"/>
        <end position="178"/>
    </location>
</feature>
<reference evidence="4" key="1">
    <citation type="submission" date="2021-01" db="EMBL/GenBank/DDBJ databases">
        <authorList>
            <person name="Corre E."/>
            <person name="Pelletier E."/>
            <person name="Niang G."/>
            <person name="Scheremetjew M."/>
            <person name="Finn R."/>
            <person name="Kale V."/>
            <person name="Holt S."/>
            <person name="Cochrane G."/>
            <person name="Meng A."/>
            <person name="Brown T."/>
            <person name="Cohen L."/>
        </authorList>
    </citation>
    <scope>NUCLEOTIDE SEQUENCE</scope>
    <source>
        <strain evidence="4">NIES-381</strain>
    </source>
</reference>
<feature type="compositionally biased region" description="Basic and acidic residues" evidence="1">
    <location>
        <begin position="626"/>
        <end position="641"/>
    </location>
</feature>
<protein>
    <recommendedName>
        <fullName evidence="5">CCDC81 HU domain-containing protein</fullName>
    </recommendedName>
</protein>
<evidence type="ECO:0000259" key="3">
    <source>
        <dbReference type="Pfam" id="PF18289"/>
    </source>
</evidence>
<feature type="compositionally biased region" description="Basic and acidic residues" evidence="1">
    <location>
        <begin position="601"/>
        <end position="619"/>
    </location>
</feature>
<organism evidence="4">
    <name type="scientific">Eutreptiella gymnastica</name>
    <dbReference type="NCBI Taxonomy" id="73025"/>
    <lineage>
        <taxon>Eukaryota</taxon>
        <taxon>Discoba</taxon>
        <taxon>Euglenozoa</taxon>
        <taxon>Euglenida</taxon>
        <taxon>Spirocuta</taxon>
        <taxon>Euglenophyceae</taxon>
        <taxon>Eutreptiales</taxon>
        <taxon>Eutreptiaceae</taxon>
        <taxon>Eutreptiella</taxon>
    </lineage>
</organism>
<feature type="region of interest" description="Disordered" evidence="1">
    <location>
        <begin position="514"/>
        <end position="535"/>
    </location>
</feature>
<evidence type="ECO:0008006" key="5">
    <source>
        <dbReference type="Google" id="ProtNLM"/>
    </source>
</evidence>
<proteinExistence type="predicted"/>
<feature type="compositionally biased region" description="Polar residues" evidence="1">
    <location>
        <begin position="263"/>
        <end position="274"/>
    </location>
</feature>
<dbReference type="InterPro" id="IPR040673">
    <property type="entry name" value="CCDC81_HU_dom_2"/>
</dbReference>
<evidence type="ECO:0000313" key="4">
    <source>
        <dbReference type="EMBL" id="CAD9032626.1"/>
    </source>
</evidence>
<accession>A0A7S1J4W3</accession>
<feature type="region of interest" description="Disordered" evidence="1">
    <location>
        <begin position="217"/>
        <end position="292"/>
    </location>
</feature>
<evidence type="ECO:0000259" key="2">
    <source>
        <dbReference type="Pfam" id="PF14908"/>
    </source>
</evidence>
<dbReference type="PANTHER" id="PTHR14362:SF2">
    <property type="entry name" value="COILED-COIL DOMAIN-CONTAINING PROTEIN 81"/>
    <property type="match status" value="1"/>
</dbReference>
<gene>
    <name evidence="4" type="ORF">EGYM00392_LOCUS43770</name>
</gene>
<dbReference type="PANTHER" id="PTHR14362">
    <property type="entry name" value="COILED-COIL DOMAIN-CONTAINING PROTEIN 81"/>
    <property type="match status" value="1"/>
</dbReference>
<dbReference type="Pfam" id="PF18289">
    <property type="entry name" value="HU-CCDC81_euk_2"/>
    <property type="match status" value="1"/>
</dbReference>
<dbReference type="GO" id="GO:0005815">
    <property type="term" value="C:microtubule organizing center"/>
    <property type="evidence" value="ECO:0007669"/>
    <property type="project" value="TreeGrafter"/>
</dbReference>
<feature type="region of interest" description="Disordered" evidence="1">
    <location>
        <begin position="576"/>
        <end position="641"/>
    </location>
</feature>
<feature type="compositionally biased region" description="Polar residues" evidence="1">
    <location>
        <begin position="525"/>
        <end position="534"/>
    </location>
</feature>
<dbReference type="InterPro" id="IPR026295">
    <property type="entry name" value="CCD81"/>
</dbReference>
<dbReference type="Pfam" id="PF14908">
    <property type="entry name" value="HU-CCDC81_euk_1"/>
    <property type="match status" value="1"/>
</dbReference>
<feature type="compositionally biased region" description="Basic and acidic residues" evidence="1">
    <location>
        <begin position="576"/>
        <end position="592"/>
    </location>
</feature>
<dbReference type="InterPro" id="IPR028034">
    <property type="entry name" value="HU-CCDC81"/>
</dbReference>
<evidence type="ECO:0000256" key="1">
    <source>
        <dbReference type="SAM" id="MobiDB-lite"/>
    </source>
</evidence>
<dbReference type="EMBL" id="HBGA01117551">
    <property type="protein sequence ID" value="CAD9032626.1"/>
    <property type="molecule type" value="Transcribed_RNA"/>
</dbReference>
<sequence length="658" mass="73799">MSVDVETILRDVHANPGAAAGIDLPYLHSIWAAVQQQLEEVMKLKKGLVVPNFGLFTFKRVEASLGTQGRKLIHTPIFYPQPGFCQQYGVAPCAQDSRSPLSNPITPIIVNLVAVGLAAGTSRQEAGSALKDVVRRAGEAASKGKTVHLDFGACAITISGRRFSTQWAASFLQAIRESDDREAVAHKALLRQGSRSMQLTADQVAAATADSTTAPVGGYRAPIVDRPSSQPKSRMLRQSRVAADVEQSRRMEEEQAAPRCRSATPSIVSCQRTASPVPRPRRAATPQLRPPTIPEDVSVLNFSSFDISAQDLPDRLNISSVPFAVSGSLNGRTQGTAKNSEYRKRRQHKAAYRLGRRKDYVDIWNSQIQQQEEVMQAEKERDKSLSLQTQQIVEREKEHEKKTKRDARMKALLVEQENVSLAGQRQTTAPAVFPMGNIFQDREAPVAAKTHVEYLREQIQGKAEQAKLERDRQIAIDNVLAARDRDAYERQQREERESKAATRRMVLAGLNEQVRQKGPKKRFQQETLDPNMSGNFFFKGNDQEMKEADKKERLARRSALKALQAENQLGLRAAKEQTKQEKQDAAAKERQQLAHQQQAYEEARSQERARRMVEKRAMREAWNSQVDERKQAVQASKLHDRSVRTVALWKNDSSDDES</sequence>
<dbReference type="AlphaFoldDB" id="A0A7S1J4W3"/>
<name>A0A7S1J4W3_9EUGL</name>
<feature type="domain" description="CCDC81 HU" evidence="2">
    <location>
        <begin position="27"/>
        <end position="90"/>
    </location>
</feature>